<accession>A0ABV8AL18</accession>
<organism evidence="4 5">
    <name type="scientific">Winogradskyella maritima</name>
    <dbReference type="NCBI Taxonomy" id="1517766"/>
    <lineage>
        <taxon>Bacteria</taxon>
        <taxon>Pseudomonadati</taxon>
        <taxon>Bacteroidota</taxon>
        <taxon>Flavobacteriia</taxon>
        <taxon>Flavobacteriales</taxon>
        <taxon>Flavobacteriaceae</taxon>
        <taxon>Winogradskyella</taxon>
    </lineage>
</organism>
<keyword evidence="1" id="KW-0597">Phosphoprotein</keyword>
<dbReference type="PANTHER" id="PTHR37299:SF1">
    <property type="entry name" value="STAGE 0 SPORULATION PROTEIN A HOMOLOG"/>
    <property type="match status" value="1"/>
</dbReference>
<protein>
    <submittedName>
        <fullName evidence="4">LytR/AlgR family response regulator transcription factor</fullName>
    </submittedName>
</protein>
<dbReference type="InterPro" id="IPR011006">
    <property type="entry name" value="CheY-like_superfamily"/>
</dbReference>
<reference evidence="5" key="1">
    <citation type="journal article" date="2019" name="Int. J. Syst. Evol. Microbiol.">
        <title>The Global Catalogue of Microorganisms (GCM) 10K type strain sequencing project: providing services to taxonomists for standard genome sequencing and annotation.</title>
        <authorList>
            <consortium name="The Broad Institute Genomics Platform"/>
            <consortium name="The Broad Institute Genome Sequencing Center for Infectious Disease"/>
            <person name="Wu L."/>
            <person name="Ma J."/>
        </authorList>
    </citation>
    <scope>NUCLEOTIDE SEQUENCE [LARGE SCALE GENOMIC DNA]</scope>
    <source>
        <strain evidence="5">CECT 8979</strain>
    </source>
</reference>
<dbReference type="Gene3D" id="3.40.50.2300">
    <property type="match status" value="1"/>
</dbReference>
<comment type="caution">
    <text evidence="4">The sequence shown here is derived from an EMBL/GenBank/DDBJ whole genome shotgun (WGS) entry which is preliminary data.</text>
</comment>
<dbReference type="SMART" id="SM00850">
    <property type="entry name" value="LytTR"/>
    <property type="match status" value="1"/>
</dbReference>
<feature type="modified residue" description="4-aspartylphosphate" evidence="1">
    <location>
        <position position="54"/>
    </location>
</feature>
<dbReference type="Pfam" id="PF00072">
    <property type="entry name" value="Response_reg"/>
    <property type="match status" value="1"/>
</dbReference>
<proteinExistence type="predicted"/>
<dbReference type="PROSITE" id="PS50110">
    <property type="entry name" value="RESPONSE_REGULATORY"/>
    <property type="match status" value="1"/>
</dbReference>
<dbReference type="Proteomes" id="UP001595812">
    <property type="component" value="Unassembled WGS sequence"/>
</dbReference>
<evidence type="ECO:0000313" key="5">
    <source>
        <dbReference type="Proteomes" id="UP001595812"/>
    </source>
</evidence>
<gene>
    <name evidence="4" type="ORF">ACFOSX_10430</name>
</gene>
<name>A0ABV8AL18_9FLAO</name>
<sequence>MNCLVVDDEVSSQNVLHHFIKSTDGLFLSGTCFSSDEAFKFLESNSTVDVIFLDINMPNETGLDFYKRLVNPPKVIFTTAYPQFAVDGFEVNAVDYLLKPIAYERFLSAVERLTYLDDNSIYDFLVLNENKVLHKVKLKDILYIEAFGDYVKVHTAQKTIMTLSTFTSFLEKLPQYFLRIHKSFSVNMEYISMLKGNQIIINHQRLPIGQTFKPEVLKALNI</sequence>
<feature type="domain" description="HTH LytTR-type" evidence="3">
    <location>
        <begin position="125"/>
        <end position="222"/>
    </location>
</feature>
<feature type="domain" description="Response regulatory" evidence="2">
    <location>
        <begin position="2"/>
        <end position="114"/>
    </location>
</feature>
<dbReference type="PROSITE" id="PS50930">
    <property type="entry name" value="HTH_LYTTR"/>
    <property type="match status" value="1"/>
</dbReference>
<dbReference type="InterPro" id="IPR001789">
    <property type="entry name" value="Sig_transdc_resp-reg_receiver"/>
</dbReference>
<evidence type="ECO:0000313" key="4">
    <source>
        <dbReference type="EMBL" id="MFC3877650.1"/>
    </source>
</evidence>
<dbReference type="SUPFAM" id="SSF52172">
    <property type="entry name" value="CheY-like"/>
    <property type="match status" value="1"/>
</dbReference>
<dbReference type="Gene3D" id="2.40.50.1020">
    <property type="entry name" value="LytTr DNA-binding domain"/>
    <property type="match status" value="1"/>
</dbReference>
<dbReference type="InterPro" id="IPR007492">
    <property type="entry name" value="LytTR_DNA-bd_dom"/>
</dbReference>
<dbReference type="SMART" id="SM00448">
    <property type="entry name" value="REC"/>
    <property type="match status" value="1"/>
</dbReference>
<dbReference type="RefSeq" id="WP_386100466.1">
    <property type="nucleotide sequence ID" value="NZ_JBHSAT010000005.1"/>
</dbReference>
<evidence type="ECO:0000256" key="1">
    <source>
        <dbReference type="PROSITE-ProRule" id="PRU00169"/>
    </source>
</evidence>
<dbReference type="Pfam" id="PF04397">
    <property type="entry name" value="LytTR"/>
    <property type="match status" value="1"/>
</dbReference>
<dbReference type="EMBL" id="JBHSAT010000005">
    <property type="protein sequence ID" value="MFC3877650.1"/>
    <property type="molecule type" value="Genomic_DNA"/>
</dbReference>
<dbReference type="InterPro" id="IPR046947">
    <property type="entry name" value="LytR-like"/>
</dbReference>
<dbReference type="PANTHER" id="PTHR37299">
    <property type="entry name" value="TRANSCRIPTIONAL REGULATOR-RELATED"/>
    <property type="match status" value="1"/>
</dbReference>
<keyword evidence="5" id="KW-1185">Reference proteome</keyword>
<evidence type="ECO:0000259" key="2">
    <source>
        <dbReference type="PROSITE" id="PS50110"/>
    </source>
</evidence>
<evidence type="ECO:0000259" key="3">
    <source>
        <dbReference type="PROSITE" id="PS50930"/>
    </source>
</evidence>